<evidence type="ECO:0000256" key="5">
    <source>
        <dbReference type="ARBA" id="ARBA00022692"/>
    </source>
</evidence>
<accession>A0A450XJ34</accession>
<keyword evidence="4" id="KW-1003">Cell membrane</keyword>
<dbReference type="CDD" id="cd13131">
    <property type="entry name" value="MATE_NorM_like"/>
    <property type="match status" value="1"/>
</dbReference>
<dbReference type="NCBIfam" id="TIGR00797">
    <property type="entry name" value="matE"/>
    <property type="match status" value="1"/>
</dbReference>
<feature type="transmembrane region" description="Helical" evidence="10">
    <location>
        <begin position="143"/>
        <end position="160"/>
    </location>
</feature>
<keyword evidence="3" id="KW-0050">Antiport</keyword>
<proteinExistence type="predicted"/>
<feature type="transmembrane region" description="Helical" evidence="10">
    <location>
        <begin position="323"/>
        <end position="350"/>
    </location>
</feature>
<protein>
    <recommendedName>
        <fullName evidence="9">Multidrug-efflux transporter</fullName>
    </recommendedName>
</protein>
<evidence type="ECO:0000256" key="3">
    <source>
        <dbReference type="ARBA" id="ARBA00022449"/>
    </source>
</evidence>
<feature type="transmembrane region" description="Helical" evidence="10">
    <location>
        <begin position="101"/>
        <end position="123"/>
    </location>
</feature>
<evidence type="ECO:0000256" key="8">
    <source>
        <dbReference type="ARBA" id="ARBA00023136"/>
    </source>
</evidence>
<feature type="transmembrane region" description="Helical" evidence="10">
    <location>
        <begin position="429"/>
        <end position="447"/>
    </location>
</feature>
<dbReference type="PANTHER" id="PTHR43298:SF2">
    <property type="entry name" value="FMN_FAD EXPORTER YEEO-RELATED"/>
    <property type="match status" value="1"/>
</dbReference>
<sequence length="478" mass="52584">MPSNHKSKFRRPTMPKLRNILKTFLPLFFGYLGEVTIGATDIVMIGYLGTDELGAVGLALSVYHILETIGWGMLFPVMILISHARGAARMRIVPTFIKQGLWMSGILFIPGGIVLWNLEAILLATGQIPDLARMADHYMTYRMWAILPEFTYLVFVYALSAMDKNKIIAIVMWFGVVFNIILNYVLIFGKFGFPAMGMAGAGLASVIVFTSIHMGLFGILGFYGSLRSSVVFVRAWRPKWGVLARLFRLGWPKSFEWTIKNSQFSVAALLTGWFGAQAIASHAIARQISYMVAVVISFGLANAITIHIGVASGQNKPGDIWHIFNSGLLLLFLFMLPLAVLLGLFPSWVVALFVGSGQEAEILLPVAIPLIMFLALFILIDGLRTLGNDALNGLADMKVPALIATMAYWGVGLPAAALFGVVMERGVLGLWWGITLGVAVAATTYLLRFRWMVLRQREAPNGYKLRGTIKVSLSKTQT</sequence>
<feature type="transmembrane region" description="Helical" evidence="10">
    <location>
        <begin position="362"/>
        <end position="380"/>
    </location>
</feature>
<dbReference type="AlphaFoldDB" id="A0A450XJ34"/>
<evidence type="ECO:0000256" key="4">
    <source>
        <dbReference type="ARBA" id="ARBA00022475"/>
    </source>
</evidence>
<dbReference type="GO" id="GO:0015297">
    <property type="term" value="F:antiporter activity"/>
    <property type="evidence" value="ECO:0007669"/>
    <property type="project" value="UniProtKB-KW"/>
</dbReference>
<keyword evidence="2" id="KW-0813">Transport</keyword>
<feature type="transmembrane region" description="Helical" evidence="10">
    <location>
        <begin position="21"/>
        <end position="48"/>
    </location>
</feature>
<keyword evidence="5 10" id="KW-0812">Transmembrane</keyword>
<evidence type="ECO:0000256" key="6">
    <source>
        <dbReference type="ARBA" id="ARBA00022989"/>
    </source>
</evidence>
<evidence type="ECO:0000313" key="11">
    <source>
        <dbReference type="EMBL" id="VFK29297.1"/>
    </source>
</evidence>
<evidence type="ECO:0000256" key="1">
    <source>
        <dbReference type="ARBA" id="ARBA00004429"/>
    </source>
</evidence>
<dbReference type="PIRSF" id="PIRSF006603">
    <property type="entry name" value="DinF"/>
    <property type="match status" value="1"/>
</dbReference>
<keyword evidence="6 10" id="KW-1133">Transmembrane helix</keyword>
<evidence type="ECO:0000256" key="2">
    <source>
        <dbReference type="ARBA" id="ARBA00022448"/>
    </source>
</evidence>
<dbReference type="PANTHER" id="PTHR43298">
    <property type="entry name" value="MULTIDRUG RESISTANCE PROTEIN NORM-RELATED"/>
    <property type="match status" value="1"/>
</dbReference>
<dbReference type="GO" id="GO:0042910">
    <property type="term" value="F:xenobiotic transmembrane transporter activity"/>
    <property type="evidence" value="ECO:0007669"/>
    <property type="project" value="InterPro"/>
</dbReference>
<feature type="transmembrane region" description="Helical" evidence="10">
    <location>
        <begin position="401"/>
        <end position="423"/>
    </location>
</feature>
<dbReference type="GO" id="GO:0006811">
    <property type="term" value="P:monoatomic ion transport"/>
    <property type="evidence" value="ECO:0007669"/>
    <property type="project" value="UniProtKB-KW"/>
</dbReference>
<feature type="transmembrane region" description="Helical" evidence="10">
    <location>
        <begin position="60"/>
        <end position="81"/>
    </location>
</feature>
<reference evidence="11" key="1">
    <citation type="submission" date="2019-02" db="EMBL/GenBank/DDBJ databases">
        <authorList>
            <person name="Gruber-Vodicka R. H."/>
            <person name="Seah K. B. B."/>
        </authorList>
    </citation>
    <scope>NUCLEOTIDE SEQUENCE</scope>
    <source>
        <strain evidence="11">BECK_BZ197</strain>
    </source>
</reference>
<evidence type="ECO:0000256" key="9">
    <source>
        <dbReference type="ARBA" id="ARBA00031636"/>
    </source>
</evidence>
<keyword evidence="7" id="KW-0406">Ion transport</keyword>
<evidence type="ECO:0000256" key="7">
    <source>
        <dbReference type="ARBA" id="ARBA00023065"/>
    </source>
</evidence>
<dbReference type="InterPro" id="IPR050222">
    <property type="entry name" value="MATE_MdtK"/>
</dbReference>
<evidence type="ECO:0000256" key="10">
    <source>
        <dbReference type="SAM" id="Phobius"/>
    </source>
</evidence>
<dbReference type="InterPro" id="IPR002528">
    <property type="entry name" value="MATE_fam"/>
</dbReference>
<organism evidence="11">
    <name type="scientific">Candidatus Kentrum sp. MB</name>
    <dbReference type="NCBI Taxonomy" id="2138164"/>
    <lineage>
        <taxon>Bacteria</taxon>
        <taxon>Pseudomonadati</taxon>
        <taxon>Pseudomonadota</taxon>
        <taxon>Gammaproteobacteria</taxon>
        <taxon>Candidatus Kentrum</taxon>
    </lineage>
</organism>
<feature type="transmembrane region" description="Helical" evidence="10">
    <location>
        <begin position="290"/>
        <end position="311"/>
    </location>
</feature>
<keyword evidence="8 10" id="KW-0472">Membrane</keyword>
<feature type="transmembrane region" description="Helical" evidence="10">
    <location>
        <begin position="199"/>
        <end position="224"/>
    </location>
</feature>
<feature type="transmembrane region" description="Helical" evidence="10">
    <location>
        <begin position="264"/>
        <end position="284"/>
    </location>
</feature>
<feature type="transmembrane region" description="Helical" evidence="10">
    <location>
        <begin position="167"/>
        <end position="187"/>
    </location>
</feature>
<dbReference type="Pfam" id="PF01554">
    <property type="entry name" value="MatE"/>
    <property type="match status" value="2"/>
</dbReference>
<comment type="subcellular location">
    <subcellularLocation>
        <location evidence="1">Cell inner membrane</location>
        <topology evidence="1">Multi-pass membrane protein</topology>
    </subcellularLocation>
</comment>
<dbReference type="InterPro" id="IPR048279">
    <property type="entry name" value="MdtK-like"/>
</dbReference>
<dbReference type="EMBL" id="CAADFO010000047">
    <property type="protein sequence ID" value="VFK29297.1"/>
    <property type="molecule type" value="Genomic_DNA"/>
</dbReference>
<dbReference type="GO" id="GO:0005886">
    <property type="term" value="C:plasma membrane"/>
    <property type="evidence" value="ECO:0007669"/>
    <property type="project" value="UniProtKB-SubCell"/>
</dbReference>
<gene>
    <name evidence="11" type="ORF">BECKMB1821G_GA0114241_104718</name>
</gene>
<name>A0A450XJ34_9GAMM</name>